<keyword evidence="6" id="KW-1185">Reference proteome</keyword>
<organism evidence="5 6">
    <name type="scientific">Crotalus adamanteus</name>
    <name type="common">Eastern diamondback rattlesnake</name>
    <dbReference type="NCBI Taxonomy" id="8729"/>
    <lineage>
        <taxon>Eukaryota</taxon>
        <taxon>Metazoa</taxon>
        <taxon>Chordata</taxon>
        <taxon>Craniata</taxon>
        <taxon>Vertebrata</taxon>
        <taxon>Euteleostomi</taxon>
        <taxon>Lepidosauria</taxon>
        <taxon>Squamata</taxon>
        <taxon>Bifurcata</taxon>
        <taxon>Unidentata</taxon>
        <taxon>Episquamata</taxon>
        <taxon>Toxicofera</taxon>
        <taxon>Serpentes</taxon>
        <taxon>Colubroidea</taxon>
        <taxon>Viperidae</taxon>
        <taxon>Crotalinae</taxon>
        <taxon>Crotalus</taxon>
    </lineage>
</organism>
<accession>A0AAW1C535</accession>
<dbReference type="Proteomes" id="UP001474421">
    <property type="component" value="Unassembled WGS sequence"/>
</dbReference>
<keyword evidence="3" id="KW-0804">Transcription</keyword>
<dbReference type="AlphaFoldDB" id="A0AAW1C535"/>
<evidence type="ECO:0000313" key="5">
    <source>
        <dbReference type="EMBL" id="KAK9409509.1"/>
    </source>
</evidence>
<evidence type="ECO:0000256" key="4">
    <source>
        <dbReference type="ARBA" id="ARBA00023242"/>
    </source>
</evidence>
<evidence type="ECO:0000256" key="2">
    <source>
        <dbReference type="ARBA" id="ARBA00023015"/>
    </source>
</evidence>
<reference evidence="5 6" key="1">
    <citation type="journal article" date="2024" name="Proc. Natl. Acad. Sci. U.S.A.">
        <title>The genetic regulatory architecture and epigenomic basis for age-related changes in rattlesnake venom.</title>
        <authorList>
            <person name="Hogan M.P."/>
            <person name="Holding M.L."/>
            <person name="Nystrom G.S."/>
            <person name="Colston T.J."/>
            <person name="Bartlett D.A."/>
            <person name="Mason A.J."/>
            <person name="Ellsworth S.A."/>
            <person name="Rautsaw R.M."/>
            <person name="Lawrence K.C."/>
            <person name="Strickland J.L."/>
            <person name="He B."/>
            <person name="Fraser P."/>
            <person name="Margres M.J."/>
            <person name="Gilbert D.M."/>
            <person name="Gibbs H.L."/>
            <person name="Parkinson C.L."/>
            <person name="Rokyta D.R."/>
        </authorList>
    </citation>
    <scope>NUCLEOTIDE SEQUENCE [LARGE SCALE GENOMIC DNA]</scope>
    <source>
        <strain evidence="5">DRR0105</strain>
    </source>
</reference>
<dbReference type="EMBL" id="JAOTOJ010000001">
    <property type="protein sequence ID" value="KAK9409509.1"/>
    <property type="molecule type" value="Genomic_DNA"/>
</dbReference>
<keyword evidence="2" id="KW-0805">Transcription regulation</keyword>
<comment type="caution">
    <text evidence="5">The sequence shown here is derived from an EMBL/GenBank/DDBJ whole genome shotgun (WGS) entry which is preliminary data.</text>
</comment>
<sequence length="75" mass="8912">MSKKKYSHCSQKCEKYIILKLYFFYHPLQSIGKGSLWCIDPEYRQNLIQALKKTPYHPYSHVFSTPPASPQAYQR</sequence>
<dbReference type="PANTHER" id="PTHR13962">
    <property type="entry name" value="FORKHEAD BOX PROTEIN N3-LIKE PROTEIN-RELATED"/>
    <property type="match status" value="1"/>
</dbReference>
<gene>
    <name evidence="5" type="ORF">NXF25_000684</name>
</gene>
<evidence type="ECO:0000313" key="6">
    <source>
        <dbReference type="Proteomes" id="UP001474421"/>
    </source>
</evidence>
<dbReference type="GO" id="GO:0000987">
    <property type="term" value="F:cis-regulatory region sequence-specific DNA binding"/>
    <property type="evidence" value="ECO:0007669"/>
    <property type="project" value="TreeGrafter"/>
</dbReference>
<proteinExistence type="predicted"/>
<dbReference type="GO" id="GO:0005634">
    <property type="term" value="C:nucleus"/>
    <property type="evidence" value="ECO:0007669"/>
    <property type="project" value="UniProtKB-SubCell"/>
</dbReference>
<protein>
    <submittedName>
        <fullName evidence="5">Foxn3: Forkhead box protein N3</fullName>
    </submittedName>
</protein>
<evidence type="ECO:0000256" key="1">
    <source>
        <dbReference type="ARBA" id="ARBA00004123"/>
    </source>
</evidence>
<comment type="subcellular location">
    <subcellularLocation>
        <location evidence="1">Nucleus</location>
    </subcellularLocation>
</comment>
<name>A0AAW1C535_CROAD</name>
<dbReference type="GO" id="GO:0003700">
    <property type="term" value="F:DNA-binding transcription factor activity"/>
    <property type="evidence" value="ECO:0007669"/>
    <property type="project" value="InterPro"/>
</dbReference>
<dbReference type="PANTHER" id="PTHR13962:SF20">
    <property type="entry name" value="FORKHEAD BOX PROTEIN N3"/>
    <property type="match status" value="1"/>
</dbReference>
<keyword evidence="4" id="KW-0539">Nucleus</keyword>
<evidence type="ECO:0000256" key="3">
    <source>
        <dbReference type="ARBA" id="ARBA00023163"/>
    </source>
</evidence>
<dbReference type="InterPro" id="IPR047119">
    <property type="entry name" value="FOXN2/3-like"/>
</dbReference>